<evidence type="ECO:0000313" key="2">
    <source>
        <dbReference type="EMBL" id="ETO18028.1"/>
    </source>
</evidence>
<keyword evidence="1" id="KW-1133">Transmembrane helix</keyword>
<feature type="transmembrane region" description="Helical" evidence="1">
    <location>
        <begin position="96"/>
        <end position="116"/>
    </location>
</feature>
<feature type="non-terminal residue" evidence="2">
    <location>
        <position position="1"/>
    </location>
</feature>
<gene>
    <name evidence="2" type="ORF">RFI_19267</name>
</gene>
<evidence type="ECO:0000313" key="3">
    <source>
        <dbReference type="Proteomes" id="UP000023152"/>
    </source>
</evidence>
<evidence type="ECO:0000256" key="1">
    <source>
        <dbReference type="SAM" id="Phobius"/>
    </source>
</evidence>
<comment type="caution">
    <text evidence="2">The sequence shown here is derived from an EMBL/GenBank/DDBJ whole genome shotgun (WGS) entry which is preliminary data.</text>
</comment>
<name>X6MVK9_RETFI</name>
<protein>
    <submittedName>
        <fullName evidence="2">Uncharacterized protein</fullName>
    </submittedName>
</protein>
<sequence length="248" mass="28939">SIRHVVYGHVAEICKTLDFAKLKYLFGEIEQTPHGQFDSQLLELIKTYTLTAFAVQRDDPNNKSWFGLQVLWNFIQSCDCVADANGVCFICVRQCVIVNLLYFGCSFALNFFFFFLKINDSLKCQSRSFDPRKSCQRRTGIVFGVVANRTRAITKNDLHGQVCIDFIQKGTKVVQNIIMLQKIIQTYPRTKKTWLDSSFTQSYIIEKLDKDRALLDRFFEDLTLYKGRVLSFLDAHRQDKVWLFFFLK</sequence>
<dbReference type="EMBL" id="ASPP01015616">
    <property type="protein sequence ID" value="ETO18028.1"/>
    <property type="molecule type" value="Genomic_DNA"/>
</dbReference>
<dbReference type="Proteomes" id="UP000023152">
    <property type="component" value="Unassembled WGS sequence"/>
</dbReference>
<keyword evidence="1" id="KW-0472">Membrane</keyword>
<accession>X6MVK9</accession>
<organism evidence="2 3">
    <name type="scientific">Reticulomyxa filosa</name>
    <dbReference type="NCBI Taxonomy" id="46433"/>
    <lineage>
        <taxon>Eukaryota</taxon>
        <taxon>Sar</taxon>
        <taxon>Rhizaria</taxon>
        <taxon>Retaria</taxon>
        <taxon>Foraminifera</taxon>
        <taxon>Monothalamids</taxon>
        <taxon>Reticulomyxidae</taxon>
        <taxon>Reticulomyxa</taxon>
    </lineage>
</organism>
<keyword evidence="3" id="KW-1185">Reference proteome</keyword>
<proteinExistence type="predicted"/>
<reference evidence="2 3" key="1">
    <citation type="journal article" date="2013" name="Curr. Biol.">
        <title>The Genome of the Foraminiferan Reticulomyxa filosa.</title>
        <authorList>
            <person name="Glockner G."/>
            <person name="Hulsmann N."/>
            <person name="Schleicher M."/>
            <person name="Noegel A.A."/>
            <person name="Eichinger L."/>
            <person name="Gallinger C."/>
            <person name="Pawlowski J."/>
            <person name="Sierra R."/>
            <person name="Euteneuer U."/>
            <person name="Pillet L."/>
            <person name="Moustafa A."/>
            <person name="Platzer M."/>
            <person name="Groth M."/>
            <person name="Szafranski K."/>
            <person name="Schliwa M."/>
        </authorList>
    </citation>
    <scope>NUCLEOTIDE SEQUENCE [LARGE SCALE GENOMIC DNA]</scope>
</reference>
<dbReference type="AlphaFoldDB" id="X6MVK9"/>
<keyword evidence="1" id="KW-0812">Transmembrane</keyword>